<dbReference type="Pfam" id="PF11185">
    <property type="entry name" value="DUF2971"/>
    <property type="match status" value="1"/>
</dbReference>
<sequence>MNDQNNTLCHYTDLAGLIGIIGSGSFWATNLAFMNDKSELVHGLDCAKKAIRFMQPSPLFSDWSQDFTDAIDRIKERDINDIFTVSFCRNPDLLSQWRGYGKAQGVSLVLDQTLLVNSFEAFIKRENTTPDKGIRLDHYYMINDSVTYNRPEETFELKNKLQSHIDGYAQFVEEVGTDAPDQFAYLQHIISQVTPFFKHSGFSEEEEYRIVIRNLCRDNKIKFRTDDKMIIPYIPVLLTGENKLPLREIKVGPCEDFTLVRKGIELLLNVNGYSDVKITPSTIPYRG</sequence>
<evidence type="ECO:0000313" key="1">
    <source>
        <dbReference type="EMBL" id="QPK02626.1"/>
    </source>
</evidence>
<protein>
    <submittedName>
        <fullName evidence="1">DUF2971 domain-containing protein</fullName>
    </submittedName>
</protein>
<dbReference type="AlphaFoldDB" id="A0A7T0E038"/>
<accession>A0A7T0E038</accession>
<name>A0A7T0E038_9ENTR</name>
<proteinExistence type="predicted"/>
<organism evidence="1">
    <name type="scientific">Enterobacter mori</name>
    <dbReference type="NCBI Taxonomy" id="539813"/>
    <lineage>
        <taxon>Bacteria</taxon>
        <taxon>Pseudomonadati</taxon>
        <taxon>Pseudomonadota</taxon>
        <taxon>Gammaproteobacteria</taxon>
        <taxon>Enterobacterales</taxon>
        <taxon>Enterobacteriaceae</taxon>
        <taxon>Enterobacter</taxon>
    </lineage>
</organism>
<gene>
    <name evidence="1" type="ORF">IDM36_11200</name>
</gene>
<dbReference type="InterPro" id="IPR021352">
    <property type="entry name" value="DUF2971"/>
</dbReference>
<reference evidence="1" key="1">
    <citation type="submission" date="2020-09" db="EMBL/GenBank/DDBJ databases">
        <title>First Report of a novel Colistin-Resistant species of Enterobacter cloacae complex Producing MCR-5 isolated from hospital sewage water.</title>
        <authorList>
            <person name="Zhou K."/>
        </authorList>
    </citation>
    <scope>NUCLEOTIDE SEQUENCE [LARGE SCALE GENOMIC DNA]</scope>
    <source>
        <strain evidence="1">HSW1412</strain>
    </source>
</reference>
<dbReference type="EMBL" id="CP061801">
    <property type="protein sequence ID" value="QPK02626.1"/>
    <property type="molecule type" value="Genomic_DNA"/>
</dbReference>